<reference evidence="1 2" key="1">
    <citation type="submission" date="2015-11" db="EMBL/GenBank/DDBJ databases">
        <title>Genomic analysis of 38 Legionella species identifies large and diverse effector repertoires.</title>
        <authorList>
            <person name="Burstein D."/>
            <person name="Amaro F."/>
            <person name="Zusman T."/>
            <person name="Lifshitz Z."/>
            <person name="Cohen O."/>
            <person name="Gilbert J.A."/>
            <person name="Pupko T."/>
            <person name="Shuman H.A."/>
            <person name="Segal G."/>
        </authorList>
    </citation>
    <scope>NUCLEOTIDE SEQUENCE [LARGE SCALE GENOMIC DNA]</scope>
    <source>
        <strain evidence="1 2">WIGA</strain>
    </source>
</reference>
<dbReference type="AlphaFoldDB" id="A0A0W0RSK1"/>
<dbReference type="RefSeq" id="WP_058459134.1">
    <property type="nucleotide sequence ID" value="NZ_CAAAIY010000001.1"/>
</dbReference>
<dbReference type="PANTHER" id="PTHR41368:SF1">
    <property type="entry name" value="PROTEIN YGHO"/>
    <property type="match status" value="1"/>
</dbReference>
<dbReference type="PANTHER" id="PTHR41368">
    <property type="entry name" value="PROTEIN YGHO"/>
    <property type="match status" value="1"/>
</dbReference>
<dbReference type="EMBL" id="LNXU01000017">
    <property type="protein sequence ID" value="KTC74034.1"/>
    <property type="molecule type" value="Genomic_DNA"/>
</dbReference>
<comment type="caution">
    <text evidence="1">The sequence shown here is derived from an EMBL/GenBank/DDBJ whole genome shotgun (WGS) entry which is preliminary data.</text>
</comment>
<dbReference type="InterPro" id="IPR016181">
    <property type="entry name" value="Acyl_CoA_acyltransferase"/>
</dbReference>
<dbReference type="SUPFAM" id="SSF55729">
    <property type="entry name" value="Acyl-CoA N-acyltransferases (Nat)"/>
    <property type="match status" value="1"/>
</dbReference>
<proteinExistence type="predicted"/>
<accession>A0A0W0RSK1</accession>
<dbReference type="STRING" id="447.Lboz_1474"/>
<dbReference type="OrthoDB" id="9806005at2"/>
<dbReference type="Proteomes" id="UP000054695">
    <property type="component" value="Unassembled WGS sequence"/>
</dbReference>
<dbReference type="PATRIC" id="fig|447.4.peg.1576"/>
<evidence type="ECO:0008006" key="3">
    <source>
        <dbReference type="Google" id="ProtNLM"/>
    </source>
</evidence>
<evidence type="ECO:0000313" key="1">
    <source>
        <dbReference type="EMBL" id="KTC74034.1"/>
    </source>
</evidence>
<keyword evidence="2" id="KW-1185">Reference proteome</keyword>
<name>A0A0W0RSK1_LEGBO</name>
<evidence type="ECO:0000313" key="2">
    <source>
        <dbReference type="Proteomes" id="UP000054695"/>
    </source>
</evidence>
<sequence>MSLDVIYCEKSKHFRDFLNVPFILHKQDQNWVPPLQIVTKRILNKKNPFYKNAKISLWVAYKDNAPVGRIACIINQTHNNYYEENIAFWGFFESEENNEVTTALFKKIEEWALTHKISTIRGPMNPSINYECGLQISAFDTQPFFMMPQNPEYYRSLIENQGYKKIQDLQAWSINVDQAKIEPKKLRTLQAVQKKYDIQIRLVNKKYLANEIKLISKIYNDAWCDNWGYLPLDLDEFNYLISDLKPIIDPNLVYIAEIAGEPCGFSVGIPNLNQILLTNRNGKLLTFNLLNLIWQIKVKKSINQFRIPLLGVSKKYKHLPIGALLYYEYIKRITPQAQFFGAECSWILENNHAMQAGLRLVNATHYKTYRVYEKKF</sequence>
<gene>
    <name evidence="1" type="ORF">Lboz_1474</name>
</gene>
<organism evidence="1 2">
    <name type="scientific">Legionella bozemanae</name>
    <name type="common">Fluoribacter bozemanae</name>
    <dbReference type="NCBI Taxonomy" id="447"/>
    <lineage>
        <taxon>Bacteria</taxon>
        <taxon>Pseudomonadati</taxon>
        <taxon>Pseudomonadota</taxon>
        <taxon>Gammaproteobacteria</taxon>
        <taxon>Legionellales</taxon>
        <taxon>Legionellaceae</taxon>
        <taxon>Legionella</taxon>
    </lineage>
</organism>
<dbReference type="InterPro" id="IPR039968">
    <property type="entry name" value="BcerS-like"/>
</dbReference>
<protein>
    <recommendedName>
        <fullName evidence="3">N-acetyltransferase domain-containing protein</fullName>
    </recommendedName>
</protein>
<dbReference type="Gene3D" id="3.40.630.30">
    <property type="match status" value="1"/>
</dbReference>